<protein>
    <submittedName>
        <fullName evidence="1">YpjP family protein</fullName>
    </submittedName>
</protein>
<dbReference type="RefSeq" id="WP_323465944.1">
    <property type="nucleotide sequence ID" value="NZ_CP144224.1"/>
</dbReference>
<dbReference type="EMBL" id="JAWJAY010000001">
    <property type="protein sequence ID" value="MDV2884405.1"/>
    <property type="molecule type" value="Genomic_DNA"/>
</dbReference>
<dbReference type="Proteomes" id="UP001285636">
    <property type="component" value="Unassembled WGS sequence"/>
</dbReference>
<evidence type="ECO:0000313" key="2">
    <source>
        <dbReference type="Proteomes" id="UP001285636"/>
    </source>
</evidence>
<dbReference type="AlphaFoldDB" id="A0AAJ2NMN6"/>
<reference evidence="1" key="1">
    <citation type="submission" date="2023-10" db="EMBL/GenBank/DDBJ databases">
        <title>Screening of Alkalihalophilus pseudofirmusBZ-TG-HK211 and Its Alleviation of Salt Stress on Rapeseed Growth.</title>
        <authorList>
            <person name="Zhao B."/>
            <person name="Guo T."/>
        </authorList>
    </citation>
    <scope>NUCLEOTIDE SEQUENCE</scope>
    <source>
        <strain evidence="1">BZ-TG-HK211</strain>
    </source>
</reference>
<organism evidence="1 2">
    <name type="scientific">Alkalihalophilus pseudofirmus</name>
    <name type="common">Bacillus pseudofirmus</name>
    <dbReference type="NCBI Taxonomy" id="79885"/>
    <lineage>
        <taxon>Bacteria</taxon>
        <taxon>Bacillati</taxon>
        <taxon>Bacillota</taxon>
        <taxon>Bacilli</taxon>
        <taxon>Bacillales</taxon>
        <taxon>Bacillaceae</taxon>
        <taxon>Alkalihalophilus</taxon>
    </lineage>
</organism>
<dbReference type="InterPro" id="IPR025616">
    <property type="entry name" value="YpjP"/>
</dbReference>
<dbReference type="Pfam" id="PF14005">
    <property type="entry name" value="YpjP"/>
    <property type="match status" value="1"/>
</dbReference>
<evidence type="ECO:0000313" key="1">
    <source>
        <dbReference type="EMBL" id="MDV2884405.1"/>
    </source>
</evidence>
<accession>A0AAJ2NMN6</accession>
<gene>
    <name evidence="1" type="ORF">RYX45_04380</name>
</gene>
<name>A0AAJ2NMN6_ALKPS</name>
<proteinExistence type="predicted"/>
<sequence length="216" mass="25133">MMPWMKRGLVISSALLTLGIFVPPNEYVKEVQAQAPAKSIGESSEKPLVYKVNETSYELYHDVLPLSTDHYIHRHSSSQEVFTEYVMNYMYDQSMMKFGSAIAGKIEEPFKQEILPKLKDILIDTTSDLTKEEWEQVTLSKHPAAGLGEKIVHLYNQESGEDLLRFHVRRDHPPKQGYLFNFHYHTYLDQFEKHHDLGSIYWGKDSPPQWMSVNRV</sequence>
<comment type="caution">
    <text evidence="1">The sequence shown here is derived from an EMBL/GenBank/DDBJ whole genome shotgun (WGS) entry which is preliminary data.</text>
</comment>